<dbReference type="InterPro" id="IPR005846">
    <property type="entry name" value="A-D-PHexomutase_a/b/a-III"/>
</dbReference>
<dbReference type="GO" id="GO:0016868">
    <property type="term" value="F:intramolecular phosphotransferase activity"/>
    <property type="evidence" value="ECO:0007669"/>
    <property type="project" value="InterPro"/>
</dbReference>
<evidence type="ECO:0000256" key="4">
    <source>
        <dbReference type="ARBA" id="ARBA00022723"/>
    </source>
</evidence>
<dbReference type="PRINTS" id="PR00509">
    <property type="entry name" value="PGMPMM"/>
</dbReference>
<evidence type="ECO:0000256" key="1">
    <source>
        <dbReference type="ARBA" id="ARBA00001946"/>
    </source>
</evidence>
<dbReference type="Pfam" id="PF02880">
    <property type="entry name" value="PGM_PMM_III"/>
    <property type="match status" value="1"/>
</dbReference>
<dbReference type="PANTHER" id="PTHR43771">
    <property type="entry name" value="PHOSPHOMANNOMUTASE"/>
    <property type="match status" value="1"/>
</dbReference>
<dbReference type="InterPro" id="IPR036900">
    <property type="entry name" value="A-D-PHexomutase_C_sf"/>
</dbReference>
<evidence type="ECO:0000256" key="3">
    <source>
        <dbReference type="ARBA" id="ARBA00022553"/>
    </source>
</evidence>
<dbReference type="Gene3D" id="3.30.310.50">
    <property type="entry name" value="Alpha-D-phosphohexomutase, C-terminal domain"/>
    <property type="match status" value="1"/>
</dbReference>
<reference evidence="12" key="1">
    <citation type="journal article" date="2020" name="mSystems">
        <title>Genome- and Community-Level Interaction Insights into Carbon Utilization and Element Cycling Functions of Hydrothermarchaeota in Hydrothermal Sediment.</title>
        <authorList>
            <person name="Zhou Z."/>
            <person name="Liu Y."/>
            <person name="Xu W."/>
            <person name="Pan J."/>
            <person name="Luo Z.H."/>
            <person name="Li M."/>
        </authorList>
    </citation>
    <scope>NUCLEOTIDE SEQUENCE [LARGE SCALE GENOMIC DNA]</scope>
    <source>
        <strain evidence="12">SpSt-479</strain>
    </source>
</reference>
<dbReference type="InterPro" id="IPR005843">
    <property type="entry name" value="A-D-PHexomutase_C"/>
</dbReference>
<dbReference type="InterPro" id="IPR005844">
    <property type="entry name" value="A-D-PHexomutase_a/b/a-I"/>
</dbReference>
<evidence type="ECO:0000256" key="6">
    <source>
        <dbReference type="ARBA" id="ARBA00023235"/>
    </source>
</evidence>
<keyword evidence="3" id="KW-0597">Phosphoprotein</keyword>
<name>A0A7V2ZLR7_9BACT</name>
<feature type="domain" description="Alpha-D-phosphohexomutase alpha/beta/alpha" evidence="10">
    <location>
        <begin position="153"/>
        <end position="252"/>
    </location>
</feature>
<dbReference type="GO" id="GO:0000287">
    <property type="term" value="F:magnesium ion binding"/>
    <property type="evidence" value="ECO:0007669"/>
    <property type="project" value="InterPro"/>
</dbReference>
<feature type="domain" description="Alpha-D-phosphohexomutase alpha/beta/alpha" evidence="11">
    <location>
        <begin position="257"/>
        <end position="367"/>
    </location>
</feature>
<protein>
    <submittedName>
        <fullName evidence="12">Phosphomannomutase</fullName>
    </submittedName>
</protein>
<gene>
    <name evidence="12" type="ORF">ENS31_12160</name>
</gene>
<feature type="domain" description="Alpha-D-phosphohexomutase C-terminal" evidence="8">
    <location>
        <begin position="372"/>
        <end position="437"/>
    </location>
</feature>
<dbReference type="GO" id="GO:0005975">
    <property type="term" value="P:carbohydrate metabolic process"/>
    <property type="evidence" value="ECO:0007669"/>
    <property type="project" value="InterPro"/>
</dbReference>
<evidence type="ECO:0000259" key="9">
    <source>
        <dbReference type="Pfam" id="PF02878"/>
    </source>
</evidence>
<evidence type="ECO:0000259" key="10">
    <source>
        <dbReference type="Pfam" id="PF02879"/>
    </source>
</evidence>
<keyword evidence="6" id="KW-0413">Isomerase</keyword>
<comment type="cofactor">
    <cofactor evidence="1">
        <name>Mg(2+)</name>
        <dbReference type="ChEBI" id="CHEBI:18420"/>
    </cofactor>
</comment>
<dbReference type="Gene3D" id="3.40.120.10">
    <property type="entry name" value="Alpha-D-Glucose-1,6-Bisphosphate, subunit A, domain 3"/>
    <property type="match status" value="3"/>
</dbReference>
<dbReference type="PANTHER" id="PTHR43771:SF1">
    <property type="entry name" value="PHOSPHOMANNOMUTASE"/>
    <property type="match status" value="1"/>
</dbReference>
<dbReference type="SUPFAM" id="SSF55957">
    <property type="entry name" value="Phosphoglucomutase, C-terminal domain"/>
    <property type="match status" value="1"/>
</dbReference>
<dbReference type="InterPro" id="IPR016055">
    <property type="entry name" value="A-D-PHexomutase_a/b/a-I/II/III"/>
</dbReference>
<dbReference type="PROSITE" id="PS00710">
    <property type="entry name" value="PGM_PMM"/>
    <property type="match status" value="1"/>
</dbReference>
<dbReference type="Pfam" id="PF00408">
    <property type="entry name" value="PGM_PMM_IV"/>
    <property type="match status" value="1"/>
</dbReference>
<keyword evidence="4 7" id="KW-0479">Metal-binding</keyword>
<organism evidence="12">
    <name type="scientific">Ignavibacterium album</name>
    <dbReference type="NCBI Taxonomy" id="591197"/>
    <lineage>
        <taxon>Bacteria</taxon>
        <taxon>Pseudomonadati</taxon>
        <taxon>Ignavibacteriota</taxon>
        <taxon>Ignavibacteria</taxon>
        <taxon>Ignavibacteriales</taxon>
        <taxon>Ignavibacteriaceae</taxon>
        <taxon>Ignavibacterium</taxon>
    </lineage>
</organism>
<dbReference type="CDD" id="cd03089">
    <property type="entry name" value="PMM_PGM"/>
    <property type="match status" value="1"/>
</dbReference>
<dbReference type="InterPro" id="IPR005845">
    <property type="entry name" value="A-D-PHexomutase_a/b/a-II"/>
</dbReference>
<evidence type="ECO:0000259" key="8">
    <source>
        <dbReference type="Pfam" id="PF00408"/>
    </source>
</evidence>
<evidence type="ECO:0000259" key="11">
    <source>
        <dbReference type="Pfam" id="PF02880"/>
    </source>
</evidence>
<dbReference type="Pfam" id="PF02878">
    <property type="entry name" value="PGM_PMM_I"/>
    <property type="match status" value="1"/>
</dbReference>
<dbReference type="SUPFAM" id="SSF53738">
    <property type="entry name" value="Phosphoglucomutase, first 3 domains"/>
    <property type="match status" value="3"/>
</dbReference>
<evidence type="ECO:0000256" key="5">
    <source>
        <dbReference type="ARBA" id="ARBA00022842"/>
    </source>
</evidence>
<accession>A0A7V2ZLR7</accession>
<evidence type="ECO:0000256" key="2">
    <source>
        <dbReference type="ARBA" id="ARBA00010231"/>
    </source>
</evidence>
<evidence type="ECO:0000313" key="12">
    <source>
        <dbReference type="EMBL" id="HFI92262.1"/>
    </source>
</evidence>
<evidence type="ECO:0000256" key="7">
    <source>
        <dbReference type="RuleBase" id="RU004326"/>
    </source>
</evidence>
<comment type="caution">
    <text evidence="12">The sequence shown here is derived from an EMBL/GenBank/DDBJ whole genome shotgun (WGS) entry which is preliminary data.</text>
</comment>
<keyword evidence="5 7" id="KW-0460">Magnesium</keyword>
<feature type="domain" description="Alpha-D-phosphohexomutase alpha/beta/alpha" evidence="9">
    <location>
        <begin position="6"/>
        <end position="133"/>
    </location>
</feature>
<dbReference type="InterPro" id="IPR016066">
    <property type="entry name" value="A-D-PHexomutase_CS"/>
</dbReference>
<proteinExistence type="inferred from homology"/>
<sequence>MERLESFKAYDIRGKVPSELNADLAYKIGRAFAELVSAKKIVIGHDVRKSSEELSDSLAKGLMDSGVDVIDIGLCGTEMIYFATPFLGTDGGIMITASHNPPEYNGMKFVKRDSVPVGYSSGLNEVEKMILTNSFDPVSDKKGSLKKLDVMSDFINNLKKFYDPSKIKPFKVVANAGNGCAGLAVNAIEPYLPIKIIKVFNEPDSNFPNGVPNPLLPENRQSTIDAVLNNKADLGVAWDGDYDRCFFFDEKGNFIEGYYIVGLLAKSILLKHPGERIVHDPRLIWNTLDVVKKYGGVAVQSKSGHAFIKEKMREVNAIYGGEMSAHHYFRDNAYSDSGMIPFLLILQLMSEENKKLSELVEEMIAAYPCSGEINSTIDNPKAKLEEIEKLYSDGKIDKTDGLSVEYPDWRFNLRMSNTEPIIRLNVESRGNYKLMEEKTKELLEIIRR</sequence>
<dbReference type="AlphaFoldDB" id="A0A7V2ZLR7"/>
<dbReference type="InterPro" id="IPR005841">
    <property type="entry name" value="Alpha-D-phosphohexomutase_SF"/>
</dbReference>
<comment type="similarity">
    <text evidence="2 7">Belongs to the phosphohexose mutase family.</text>
</comment>
<dbReference type="Pfam" id="PF02879">
    <property type="entry name" value="PGM_PMM_II"/>
    <property type="match status" value="1"/>
</dbReference>
<dbReference type="EMBL" id="DSUJ01000010">
    <property type="protein sequence ID" value="HFI92262.1"/>
    <property type="molecule type" value="Genomic_DNA"/>
</dbReference>